<evidence type="ECO:0000256" key="1">
    <source>
        <dbReference type="SAM" id="MobiDB-lite"/>
    </source>
</evidence>
<name>X1BEH3_9ZZZZ</name>
<sequence>LPEETKEELMKAMEHLSRNPYSGERVDLEEEEEK</sequence>
<dbReference type="AlphaFoldDB" id="X1BEH3"/>
<reference evidence="2" key="1">
    <citation type="journal article" date="2014" name="Front. Microbiol.">
        <title>High frequency of phylogenetically diverse reductive dehalogenase-homologous genes in deep subseafloor sedimentary metagenomes.</title>
        <authorList>
            <person name="Kawai M."/>
            <person name="Futagami T."/>
            <person name="Toyoda A."/>
            <person name="Takaki Y."/>
            <person name="Nishi S."/>
            <person name="Hori S."/>
            <person name="Arai W."/>
            <person name="Tsubouchi T."/>
            <person name="Morono Y."/>
            <person name="Uchiyama I."/>
            <person name="Ito T."/>
            <person name="Fujiyama A."/>
            <person name="Inagaki F."/>
            <person name="Takami H."/>
        </authorList>
    </citation>
    <scope>NUCLEOTIDE SEQUENCE</scope>
    <source>
        <strain evidence="2">Expedition CK06-06</strain>
    </source>
</reference>
<organism evidence="2">
    <name type="scientific">marine sediment metagenome</name>
    <dbReference type="NCBI Taxonomy" id="412755"/>
    <lineage>
        <taxon>unclassified sequences</taxon>
        <taxon>metagenomes</taxon>
        <taxon>ecological metagenomes</taxon>
    </lineage>
</organism>
<feature type="region of interest" description="Disordered" evidence="1">
    <location>
        <begin position="1"/>
        <end position="34"/>
    </location>
</feature>
<protein>
    <submittedName>
        <fullName evidence="2">Uncharacterized protein</fullName>
    </submittedName>
</protein>
<proteinExistence type="predicted"/>
<gene>
    <name evidence="2" type="ORF">S01H4_44836</name>
</gene>
<accession>X1BEH3</accession>
<feature type="non-terminal residue" evidence="2">
    <location>
        <position position="1"/>
    </location>
</feature>
<evidence type="ECO:0000313" key="2">
    <source>
        <dbReference type="EMBL" id="GAG94354.1"/>
    </source>
</evidence>
<feature type="compositionally biased region" description="Basic and acidic residues" evidence="1">
    <location>
        <begin position="7"/>
        <end position="17"/>
    </location>
</feature>
<comment type="caution">
    <text evidence="2">The sequence shown here is derived from an EMBL/GenBank/DDBJ whole genome shotgun (WGS) entry which is preliminary data.</text>
</comment>
<dbReference type="EMBL" id="BART01024905">
    <property type="protein sequence ID" value="GAG94354.1"/>
    <property type="molecule type" value="Genomic_DNA"/>
</dbReference>